<dbReference type="InterPro" id="IPR051455">
    <property type="entry name" value="Bact_solute-bind_prot3"/>
</dbReference>
<sequence length="340" mass="36306">MVPVDRPTRTRRRAFRPHLLVCACATVLFAGCAVPQPLSPIPGGDYAELPLSDGAQILPPSGVAPAEPPAPDTCGALASLRPGPAVPPGSRPPGSAVNDILARGRLVVGLDQNTNLFSFRDPTTGTLMGFDVDVAKEVARDLFGDPSKVEYRLLTFGSRFDALENDEVDLVVKGTTITCERAERVAFSTVYFQAYQRLLVPKGSGIEGPADLAGKRVCTATETTSLATVQRVQPEATIVAVPDWDDCLVVLQQRHADAASTDDSILAGLAAQDPNLEIVGPPLESEPYGIGVNKSHEDLVRFVNGTLDRMRADGTWMALYDRWLTVLGPVPGPPAPTYRD</sequence>
<dbReference type="PANTHER" id="PTHR30085">
    <property type="entry name" value="AMINO ACID ABC TRANSPORTER PERMEASE"/>
    <property type="match status" value="1"/>
</dbReference>
<dbReference type="SUPFAM" id="SSF53850">
    <property type="entry name" value="Periplasmic binding protein-like II"/>
    <property type="match status" value="1"/>
</dbReference>
<dbReference type="GO" id="GO:0030288">
    <property type="term" value="C:outer membrane-bounded periplasmic space"/>
    <property type="evidence" value="ECO:0007669"/>
    <property type="project" value="TreeGrafter"/>
</dbReference>
<protein>
    <submittedName>
        <fullName evidence="6">ABC transporter substrate-binding protein</fullName>
    </submittedName>
</protein>
<name>A0A2S2C2V6_9NOCA</name>
<dbReference type="OrthoDB" id="9807888at2"/>
<evidence type="ECO:0000313" key="7">
    <source>
        <dbReference type="Proteomes" id="UP000245711"/>
    </source>
</evidence>
<dbReference type="AlphaFoldDB" id="A0A2S2C2V6"/>
<evidence type="ECO:0000256" key="2">
    <source>
        <dbReference type="ARBA" id="ARBA00022448"/>
    </source>
</evidence>
<reference evidence="6 7" key="1">
    <citation type="submission" date="2017-05" db="EMBL/GenBank/DDBJ databases">
        <title>Isolation of Rhodococcus sp. S2-17 biodegrading of BP-3.</title>
        <authorList>
            <person name="Lee Y."/>
            <person name="Kim K.H."/>
            <person name="Chun B.H."/>
            <person name="Jung H.S."/>
            <person name="Jeon C.O."/>
        </authorList>
    </citation>
    <scope>NUCLEOTIDE SEQUENCE [LARGE SCALE GENOMIC DNA]</scope>
    <source>
        <strain evidence="6 7">S2-17</strain>
    </source>
</reference>
<keyword evidence="3 4" id="KW-0732">Signal</keyword>
<feature type="signal peptide" evidence="4">
    <location>
        <begin position="1"/>
        <end position="30"/>
    </location>
</feature>
<dbReference type="SMART" id="SM00062">
    <property type="entry name" value="PBPb"/>
    <property type="match status" value="1"/>
</dbReference>
<dbReference type="PROSITE" id="PS51257">
    <property type="entry name" value="PROKAR_LIPOPROTEIN"/>
    <property type="match status" value="1"/>
</dbReference>
<keyword evidence="2" id="KW-0813">Transport</keyword>
<dbReference type="EMBL" id="CP021354">
    <property type="protein sequence ID" value="AWK75199.1"/>
    <property type="molecule type" value="Genomic_DNA"/>
</dbReference>
<dbReference type="InterPro" id="IPR001638">
    <property type="entry name" value="Solute-binding_3/MltF_N"/>
</dbReference>
<dbReference type="KEGG" id="roz:CBI38_30245"/>
<dbReference type="RefSeq" id="WP_109334713.1">
    <property type="nucleotide sequence ID" value="NZ_CP021354.1"/>
</dbReference>
<comment type="similarity">
    <text evidence="1">Belongs to the bacterial solute-binding protein 3 family.</text>
</comment>
<evidence type="ECO:0000256" key="1">
    <source>
        <dbReference type="ARBA" id="ARBA00010333"/>
    </source>
</evidence>
<evidence type="ECO:0000256" key="4">
    <source>
        <dbReference type="SAM" id="SignalP"/>
    </source>
</evidence>
<dbReference type="Gene3D" id="3.40.190.10">
    <property type="entry name" value="Periplasmic binding protein-like II"/>
    <property type="match status" value="2"/>
</dbReference>
<dbReference type="Proteomes" id="UP000245711">
    <property type="component" value="Chromosome"/>
</dbReference>
<dbReference type="PANTHER" id="PTHR30085:SF6">
    <property type="entry name" value="ABC TRANSPORTER GLUTAMINE-BINDING PROTEIN GLNH"/>
    <property type="match status" value="1"/>
</dbReference>
<keyword evidence="7" id="KW-1185">Reference proteome</keyword>
<feature type="chain" id="PRO_5015590185" evidence="4">
    <location>
        <begin position="31"/>
        <end position="340"/>
    </location>
</feature>
<evidence type="ECO:0000313" key="6">
    <source>
        <dbReference type="EMBL" id="AWK75199.1"/>
    </source>
</evidence>
<dbReference type="Pfam" id="PF00497">
    <property type="entry name" value="SBP_bac_3"/>
    <property type="match status" value="1"/>
</dbReference>
<proteinExistence type="inferred from homology"/>
<feature type="domain" description="Solute-binding protein family 3/N-terminal" evidence="5">
    <location>
        <begin position="105"/>
        <end position="327"/>
    </location>
</feature>
<gene>
    <name evidence="6" type="ORF">CBI38_30245</name>
</gene>
<organism evidence="6 7">
    <name type="scientific">Rhodococcus oxybenzonivorans</name>
    <dbReference type="NCBI Taxonomy" id="1990687"/>
    <lineage>
        <taxon>Bacteria</taxon>
        <taxon>Bacillati</taxon>
        <taxon>Actinomycetota</taxon>
        <taxon>Actinomycetes</taxon>
        <taxon>Mycobacteriales</taxon>
        <taxon>Nocardiaceae</taxon>
        <taxon>Rhodococcus</taxon>
    </lineage>
</organism>
<dbReference type="CDD" id="cd13690">
    <property type="entry name" value="PBP2_GluB"/>
    <property type="match status" value="1"/>
</dbReference>
<accession>A0A2S2C2V6</accession>
<evidence type="ECO:0000256" key="3">
    <source>
        <dbReference type="ARBA" id="ARBA00022729"/>
    </source>
</evidence>
<dbReference type="GO" id="GO:0006865">
    <property type="term" value="P:amino acid transport"/>
    <property type="evidence" value="ECO:0007669"/>
    <property type="project" value="TreeGrafter"/>
</dbReference>
<evidence type="ECO:0000259" key="5">
    <source>
        <dbReference type="SMART" id="SM00062"/>
    </source>
</evidence>
<dbReference type="GO" id="GO:0005576">
    <property type="term" value="C:extracellular region"/>
    <property type="evidence" value="ECO:0007669"/>
    <property type="project" value="TreeGrafter"/>
</dbReference>